<dbReference type="PRINTS" id="PR00385">
    <property type="entry name" value="P450"/>
</dbReference>
<reference evidence="6 7" key="1">
    <citation type="submission" date="2018-11" db="EMBL/GenBank/DDBJ databases">
        <title>Gordonia insulae sp. nov., isolated from an island soil.</title>
        <authorList>
            <person name="Kim Y.S."/>
            <person name="Kim S.B."/>
        </authorList>
    </citation>
    <scope>NUCLEOTIDE SEQUENCE [LARGE SCALE GENOMIC DNA]</scope>
    <source>
        <strain evidence="6 7">MMS17-SY073</strain>
    </source>
</reference>
<evidence type="ECO:0000256" key="2">
    <source>
        <dbReference type="ARBA" id="ARBA00010617"/>
    </source>
</evidence>
<dbReference type="EMBL" id="CP033972">
    <property type="protein sequence ID" value="AZG48701.1"/>
    <property type="molecule type" value="Genomic_DNA"/>
</dbReference>
<dbReference type="PRINTS" id="PR00463">
    <property type="entry name" value="EP450I"/>
</dbReference>
<dbReference type="KEGG" id="gom:D7316_05322"/>
<dbReference type="InterPro" id="IPR050121">
    <property type="entry name" value="Cytochrome_P450_monoxygenase"/>
</dbReference>
<evidence type="ECO:0000256" key="1">
    <source>
        <dbReference type="ARBA" id="ARBA00001971"/>
    </source>
</evidence>
<keyword evidence="4" id="KW-0503">Monooxygenase</keyword>
<dbReference type="GO" id="GO:0004497">
    <property type="term" value="F:monooxygenase activity"/>
    <property type="evidence" value="ECO:0007669"/>
    <property type="project" value="UniProtKB-KW"/>
</dbReference>
<proteinExistence type="inferred from homology"/>
<dbReference type="GO" id="GO:0016705">
    <property type="term" value="F:oxidoreductase activity, acting on paired donors, with incorporation or reduction of molecular oxygen"/>
    <property type="evidence" value="ECO:0007669"/>
    <property type="project" value="InterPro"/>
</dbReference>
<dbReference type="PANTHER" id="PTHR24305:SF166">
    <property type="entry name" value="CYTOCHROME P450 12A4, MITOCHONDRIAL-RELATED"/>
    <property type="match status" value="1"/>
</dbReference>
<gene>
    <name evidence="6" type="ORF">D7316_05322</name>
</gene>
<dbReference type="CDD" id="cd11053">
    <property type="entry name" value="CYP110-like"/>
    <property type="match status" value="1"/>
</dbReference>
<dbReference type="InterPro" id="IPR036396">
    <property type="entry name" value="Cyt_P450_sf"/>
</dbReference>
<accession>A0A3G8JU65</accession>
<feature type="binding site" description="axial binding residue" evidence="3">
    <location>
        <position position="395"/>
    </location>
    <ligand>
        <name>heme</name>
        <dbReference type="ChEBI" id="CHEBI:30413"/>
    </ligand>
    <ligandPart>
        <name>Fe</name>
        <dbReference type="ChEBI" id="CHEBI:18248"/>
    </ligandPart>
</feature>
<organism evidence="6 7">
    <name type="scientific">Gordonia insulae</name>
    <dbReference type="NCBI Taxonomy" id="2420509"/>
    <lineage>
        <taxon>Bacteria</taxon>
        <taxon>Bacillati</taxon>
        <taxon>Actinomycetota</taxon>
        <taxon>Actinomycetes</taxon>
        <taxon>Mycobacteriales</taxon>
        <taxon>Gordoniaceae</taxon>
        <taxon>Gordonia</taxon>
    </lineage>
</organism>
<dbReference type="OrthoDB" id="7376058at2"/>
<dbReference type="PROSITE" id="PS00086">
    <property type="entry name" value="CYTOCHROME_P450"/>
    <property type="match status" value="1"/>
</dbReference>
<dbReference type="InterPro" id="IPR001128">
    <property type="entry name" value="Cyt_P450"/>
</dbReference>
<keyword evidence="3 4" id="KW-0349">Heme</keyword>
<keyword evidence="3 4" id="KW-0408">Iron</keyword>
<dbReference type="EC" id="1.14.-.-" evidence="6"/>
<dbReference type="RefSeq" id="WP_124710868.1">
    <property type="nucleotide sequence ID" value="NZ_CP033972.1"/>
</dbReference>
<dbReference type="InterPro" id="IPR017972">
    <property type="entry name" value="Cyt_P450_CS"/>
</dbReference>
<evidence type="ECO:0000313" key="7">
    <source>
        <dbReference type="Proteomes" id="UP000271469"/>
    </source>
</evidence>
<dbReference type="InterPro" id="IPR002401">
    <property type="entry name" value="Cyt_P450_E_grp-I"/>
</dbReference>
<dbReference type="PANTHER" id="PTHR24305">
    <property type="entry name" value="CYTOCHROME P450"/>
    <property type="match status" value="1"/>
</dbReference>
<dbReference type="Gene3D" id="1.10.630.10">
    <property type="entry name" value="Cytochrome P450"/>
    <property type="match status" value="1"/>
</dbReference>
<dbReference type="SUPFAM" id="SSF48264">
    <property type="entry name" value="Cytochrome P450"/>
    <property type="match status" value="1"/>
</dbReference>
<sequence length="459" mass="50761">MRSAQPITSSIDHESGPEARPAVLPPGPHLPSAIQGFGFMTRRRQTVAALARRHGSAFTIRIPVFGRVVVIADPTMAKQLFTTPTDQVNNVRPSLGRILGDGSMFALEGTDHRRRRKLLTPPLHGKRIKQYEAVVAEEFEAEARTWPTGTPFATLEPMMRVTLNVILRTVFGADGRELNTLRDIIPPMVTAGSRLAALPDIPFSLGRLDPRRAFRAHRRTYESTIDTLITKARNDPRLDERDDILALMLQSRYDDGSAMTDAEVADELLALLAAGHETTATTLAWAVERLQRNPDVLDALTTEVDAGGNELRLATIMETQRSRPVIDFAGRHVVADSIELGPYRIPRGYNILVAISQLHDDSRQFRDPERFDPGRFLGTTPGPAWLPFGGGTRRCIGAAFAHMEMDVVLRILLRDFTIEPTSAKPEAWHSRGVAYAPRRGGMVTVHRRTPTTTATDPTG</sequence>
<name>A0A3G8JU65_9ACTN</name>
<feature type="compositionally biased region" description="Polar residues" evidence="5">
    <location>
        <begin position="1"/>
        <end position="10"/>
    </location>
</feature>
<dbReference type="GO" id="GO:0005506">
    <property type="term" value="F:iron ion binding"/>
    <property type="evidence" value="ECO:0007669"/>
    <property type="project" value="InterPro"/>
</dbReference>
<evidence type="ECO:0000256" key="4">
    <source>
        <dbReference type="RuleBase" id="RU000461"/>
    </source>
</evidence>
<keyword evidence="3 4" id="KW-0479">Metal-binding</keyword>
<comment type="cofactor">
    <cofactor evidence="1 3">
        <name>heme</name>
        <dbReference type="ChEBI" id="CHEBI:30413"/>
    </cofactor>
</comment>
<evidence type="ECO:0000256" key="5">
    <source>
        <dbReference type="SAM" id="MobiDB-lite"/>
    </source>
</evidence>
<dbReference type="GO" id="GO:0020037">
    <property type="term" value="F:heme binding"/>
    <property type="evidence" value="ECO:0007669"/>
    <property type="project" value="InterPro"/>
</dbReference>
<protein>
    <submittedName>
        <fullName evidence="6">Cytochrome P450 138</fullName>
        <ecNumber evidence="6">1.14.-.-</ecNumber>
    </submittedName>
</protein>
<evidence type="ECO:0000256" key="3">
    <source>
        <dbReference type="PIRSR" id="PIRSR602401-1"/>
    </source>
</evidence>
<feature type="region of interest" description="Disordered" evidence="5">
    <location>
        <begin position="1"/>
        <end position="27"/>
    </location>
</feature>
<dbReference type="Proteomes" id="UP000271469">
    <property type="component" value="Chromosome"/>
</dbReference>
<evidence type="ECO:0000313" key="6">
    <source>
        <dbReference type="EMBL" id="AZG48701.1"/>
    </source>
</evidence>
<dbReference type="AlphaFoldDB" id="A0A3G8JU65"/>
<comment type="similarity">
    <text evidence="2 4">Belongs to the cytochrome P450 family.</text>
</comment>
<keyword evidence="4 6" id="KW-0560">Oxidoreductase</keyword>
<dbReference type="Pfam" id="PF00067">
    <property type="entry name" value="p450"/>
    <property type="match status" value="1"/>
</dbReference>
<keyword evidence="7" id="KW-1185">Reference proteome</keyword>